<name>A0A498R9N3_9FIRM</name>
<dbReference type="SUPFAM" id="SSF55073">
    <property type="entry name" value="Nucleotide cyclase"/>
    <property type="match status" value="1"/>
</dbReference>
<evidence type="ECO:0000313" key="4">
    <source>
        <dbReference type="Proteomes" id="UP000277811"/>
    </source>
</evidence>
<dbReference type="SUPFAM" id="SSF55781">
    <property type="entry name" value="GAF domain-like"/>
    <property type="match status" value="2"/>
</dbReference>
<organism evidence="3 4">
    <name type="scientific">Lucifera butyrica</name>
    <dbReference type="NCBI Taxonomy" id="1351585"/>
    <lineage>
        <taxon>Bacteria</taxon>
        <taxon>Bacillati</taxon>
        <taxon>Bacillota</taxon>
        <taxon>Negativicutes</taxon>
        <taxon>Veillonellales</taxon>
        <taxon>Veillonellaceae</taxon>
        <taxon>Lucifera</taxon>
    </lineage>
</organism>
<dbReference type="AlphaFoldDB" id="A0A498R9N3"/>
<gene>
    <name evidence="3" type="ORF">LUCI_2915</name>
</gene>
<reference evidence="3 4" key="1">
    <citation type="submission" date="2018-06" db="EMBL/GenBank/DDBJ databases">
        <authorList>
            <person name="Strepis N."/>
        </authorList>
    </citation>
    <scope>NUCLEOTIDE SEQUENCE [LARGE SCALE GENOMIC DNA]</scope>
    <source>
        <strain evidence="3">LUCI</strain>
    </source>
</reference>
<feature type="domain" description="GGDEF" evidence="1">
    <location>
        <begin position="384"/>
        <end position="517"/>
    </location>
</feature>
<dbReference type="InterPro" id="IPR029016">
    <property type="entry name" value="GAF-like_dom_sf"/>
</dbReference>
<dbReference type="Gene3D" id="3.30.450.40">
    <property type="match status" value="2"/>
</dbReference>
<dbReference type="Pfam" id="PF00990">
    <property type="entry name" value="GGDEF"/>
    <property type="match status" value="1"/>
</dbReference>
<dbReference type="PANTHER" id="PTHR43155">
    <property type="entry name" value="CYCLIC DI-GMP PHOSPHODIESTERASE PA4108-RELATED"/>
    <property type="match status" value="1"/>
</dbReference>
<dbReference type="PROSITE" id="PS50887">
    <property type="entry name" value="GGDEF"/>
    <property type="match status" value="1"/>
</dbReference>
<dbReference type="SUPFAM" id="SSF109604">
    <property type="entry name" value="HD-domain/PDEase-like"/>
    <property type="match status" value="1"/>
</dbReference>
<dbReference type="InterPro" id="IPR029787">
    <property type="entry name" value="Nucleotide_cyclase"/>
</dbReference>
<dbReference type="InterPro" id="IPR003607">
    <property type="entry name" value="HD/PDEase_dom"/>
</dbReference>
<feature type="domain" description="HD-GYP" evidence="2">
    <location>
        <begin position="507"/>
        <end position="692"/>
    </location>
</feature>
<dbReference type="InterPro" id="IPR043128">
    <property type="entry name" value="Rev_trsase/Diguanyl_cyclase"/>
</dbReference>
<dbReference type="SMART" id="SM00471">
    <property type="entry name" value="HDc"/>
    <property type="match status" value="1"/>
</dbReference>
<dbReference type="CDD" id="cd00077">
    <property type="entry name" value="HDc"/>
    <property type="match status" value="1"/>
</dbReference>
<dbReference type="EMBL" id="UPPP01000078">
    <property type="protein sequence ID" value="VBB07650.1"/>
    <property type="molecule type" value="Genomic_DNA"/>
</dbReference>
<keyword evidence="4" id="KW-1185">Reference proteome</keyword>
<dbReference type="RefSeq" id="WP_122628585.1">
    <property type="nucleotide sequence ID" value="NZ_UPPP01000078.1"/>
</dbReference>
<evidence type="ECO:0000313" key="3">
    <source>
        <dbReference type="EMBL" id="VBB07650.1"/>
    </source>
</evidence>
<proteinExistence type="predicted"/>
<dbReference type="SMART" id="SM00065">
    <property type="entry name" value="GAF"/>
    <property type="match status" value="2"/>
</dbReference>
<dbReference type="OrthoDB" id="9813903at2"/>
<protein>
    <submittedName>
        <fullName evidence="3">Nucleotide cyclase</fullName>
    </submittedName>
</protein>
<evidence type="ECO:0000259" key="1">
    <source>
        <dbReference type="PROSITE" id="PS50887"/>
    </source>
</evidence>
<dbReference type="Gene3D" id="3.30.70.270">
    <property type="match status" value="1"/>
</dbReference>
<dbReference type="InterPro" id="IPR037522">
    <property type="entry name" value="HD_GYP_dom"/>
</dbReference>
<dbReference type="InterPro" id="IPR003018">
    <property type="entry name" value="GAF"/>
</dbReference>
<dbReference type="InterPro" id="IPR000160">
    <property type="entry name" value="GGDEF_dom"/>
</dbReference>
<dbReference type="NCBIfam" id="TIGR00254">
    <property type="entry name" value="GGDEF"/>
    <property type="match status" value="1"/>
</dbReference>
<dbReference type="Proteomes" id="UP000277811">
    <property type="component" value="Unassembled WGS sequence"/>
</dbReference>
<accession>A0A498R9N3</accession>
<dbReference type="Pfam" id="PF13487">
    <property type="entry name" value="HD_5"/>
    <property type="match status" value="1"/>
</dbReference>
<evidence type="ECO:0000259" key="2">
    <source>
        <dbReference type="PROSITE" id="PS51832"/>
    </source>
</evidence>
<sequence>MADSRQEETVSAINFHNEFLAFIHDTSLNIINRCNYYDVLENIVLRAVQLVRTASGYAFLLTDDGQHGEIVVAVGRARHLQGMRIIVDQNLTPSLWQQGDIFFHNRYQEWVSRSSLLVGEAEAVLCFPLKSNGKVIGFISLWHTEKNRVFQPEDLENVKQFSALASIAYDNTLLYRQAQKEITERKTAEKLQSALYRISETTSSSSNLEELYHSVHKIIGELIPAKNFFIALYDEATKTIRFTYYVDEHDPNPVPRKWGKGRTEYVIRMGKAVIISPSLYQELIEKGEIEPSGATAIDWLGVPLKTAANKVIGVLSVQTYTEGVRYTQYEADILNFVSNQIGMAIERKQAEEQLRFLSLHDNLTGLYNRTYFEKKLDRLNNNIAPLSIIVCDVDGLKLMNDTLGHAAGDRMLIAAAEIIRKSLPEQYVAARIGGDEIAILLPGADEPAAENICRSIRHKMAQYNKNHNGIPLSLSLGYAVRTGSCPSVRELFQEADNHMYREKLLRSQRNRSLVIQTVMKMLETRDFIADGHTQRMEDLASSLARRLGLSERKVDDIRLLAQFHDIGKVGIPDHILSKPEALTEEERKIMWRHSEIGYRIARSSTDLLPIADWILKHHECWDGSGYPLGLAGEDIPQECRILAIVDAYDAMTSNRPYRPAMSREEAIENLKRGAGTQFDPQLVTRFVSLLNI</sequence>
<dbReference type="PANTHER" id="PTHR43155:SF2">
    <property type="entry name" value="CYCLIC DI-GMP PHOSPHODIESTERASE PA4108"/>
    <property type="match status" value="1"/>
</dbReference>
<dbReference type="SMART" id="SM00267">
    <property type="entry name" value="GGDEF"/>
    <property type="match status" value="1"/>
</dbReference>
<dbReference type="PROSITE" id="PS51832">
    <property type="entry name" value="HD_GYP"/>
    <property type="match status" value="1"/>
</dbReference>
<dbReference type="Gene3D" id="1.10.3210.10">
    <property type="entry name" value="Hypothetical protein af1432"/>
    <property type="match status" value="1"/>
</dbReference>
<dbReference type="CDD" id="cd01949">
    <property type="entry name" value="GGDEF"/>
    <property type="match status" value="1"/>
</dbReference>
<dbReference type="Pfam" id="PF13185">
    <property type="entry name" value="GAF_2"/>
    <property type="match status" value="2"/>
</dbReference>